<accession>A0A1V1H721</accession>
<organism evidence="2">
    <name type="scientific">Oryza meridionalis</name>
    <dbReference type="NCBI Taxonomy" id="40149"/>
    <lineage>
        <taxon>Eukaryota</taxon>
        <taxon>Viridiplantae</taxon>
        <taxon>Streptophyta</taxon>
        <taxon>Embryophyta</taxon>
        <taxon>Tracheophyta</taxon>
        <taxon>Spermatophyta</taxon>
        <taxon>Magnoliopsida</taxon>
        <taxon>Liliopsida</taxon>
        <taxon>Poales</taxon>
        <taxon>Poaceae</taxon>
        <taxon>BOP clade</taxon>
        <taxon>Oryzoideae</taxon>
        <taxon>Oryzeae</taxon>
        <taxon>Oryzinae</taxon>
        <taxon>Oryza</taxon>
    </lineage>
</organism>
<dbReference type="EMBL" id="AP011463">
    <property type="protein sequence ID" value="BAX24867.1"/>
    <property type="molecule type" value="Genomic_DNA"/>
</dbReference>
<gene>
    <name evidence="2" type="primary">OMERIa0018P10.7</name>
    <name evidence="1" type="synonym">OMERIa0093D06.23</name>
</gene>
<dbReference type="AlphaFoldDB" id="A0A1V1H721"/>
<reference evidence="2" key="1">
    <citation type="submission" date="2009-05" db="EMBL/GenBank/DDBJ databases">
        <title>Oryza sativa Japonica Group genomic DNA, chromosome 6, BAC clone:KMK0024M20, cultivar:Khau Mac Kho.</title>
        <authorList>
            <person name="Matsumoto T."/>
            <person name="Wu J."/>
            <person name="Kanamori H."/>
        </authorList>
    </citation>
    <scope>NUCLEOTIDE SEQUENCE</scope>
    <source>
        <strain evidence="2">W1625</strain>
    </source>
</reference>
<evidence type="ECO:0000313" key="1">
    <source>
        <dbReference type="EMBL" id="BAX24861.1"/>
    </source>
</evidence>
<protein>
    <submittedName>
        <fullName evidence="2">Uncharacterized protein</fullName>
    </submittedName>
</protein>
<dbReference type="EMBL" id="AP011462">
    <property type="protein sequence ID" value="BAX24861.1"/>
    <property type="molecule type" value="Genomic_DNA"/>
</dbReference>
<evidence type="ECO:0000313" key="2">
    <source>
        <dbReference type="EMBL" id="BAX24867.1"/>
    </source>
</evidence>
<proteinExistence type="predicted"/>
<sequence length="67" mass="7378">MSIATLTTNYMLSNKKGKTKIQNGWKKPPEGMLMINVDAAFDFDSGSGGGFNDDGWRIFCYSGYVCV</sequence>
<name>A0A1V1H721_9ORYZ</name>